<protein>
    <submittedName>
        <fullName evidence="1">Uncharacterized protein</fullName>
    </submittedName>
</protein>
<gene>
    <name evidence="1" type="ORF">NCTC12078_01990</name>
</gene>
<organism evidence="1 2">
    <name type="scientific">Chryseobacterium taihuense</name>
    <dbReference type="NCBI Taxonomy" id="1141221"/>
    <lineage>
        <taxon>Bacteria</taxon>
        <taxon>Pseudomonadati</taxon>
        <taxon>Bacteroidota</taxon>
        <taxon>Flavobacteriia</taxon>
        <taxon>Flavobacteriales</taxon>
        <taxon>Weeksellaceae</taxon>
        <taxon>Chryseobacterium group</taxon>
        <taxon>Chryseobacterium</taxon>
    </lineage>
</organism>
<dbReference type="KEGG" id="ctai:NCTC12078_01990"/>
<dbReference type="AlphaFoldDB" id="A0A4U8WC64"/>
<dbReference type="Proteomes" id="UP000290013">
    <property type="component" value="Chromosome"/>
</dbReference>
<proteinExistence type="predicted"/>
<evidence type="ECO:0000313" key="2">
    <source>
        <dbReference type="Proteomes" id="UP000290013"/>
    </source>
</evidence>
<reference evidence="1 2" key="1">
    <citation type="submission" date="2019-02" db="EMBL/GenBank/DDBJ databases">
        <authorList>
            <consortium name="Pathogen Informatics"/>
        </authorList>
    </citation>
    <scope>NUCLEOTIDE SEQUENCE [LARGE SCALE GENOMIC DNA]</scope>
    <source>
        <strain evidence="1 2">3012STDY6944375</strain>
    </source>
</reference>
<dbReference type="EMBL" id="LR215974">
    <property type="protein sequence ID" value="VFB03967.1"/>
    <property type="molecule type" value="Genomic_DNA"/>
</dbReference>
<evidence type="ECO:0000313" key="1">
    <source>
        <dbReference type="EMBL" id="VFB03967.1"/>
    </source>
</evidence>
<name>A0A4U8WC64_9FLAO</name>
<sequence>MDNRLTVSVFGNDILNGQVMQIRTNNPDGGNNVFLRTKYDTRNFGLSINYKIPTKNKLAKEDANILNSKKEETGGVMQQGQ</sequence>
<accession>A0A4U8WC64</accession>